<proteinExistence type="predicted"/>
<dbReference type="RefSeq" id="WP_139757446.1">
    <property type="nucleotide sequence ID" value="NZ_CP039852.1"/>
</dbReference>
<dbReference type="InterPro" id="IPR046149">
    <property type="entry name" value="DUF6151"/>
</dbReference>
<dbReference type="EMBL" id="CP039852">
    <property type="protein sequence ID" value="QCZ94710.1"/>
    <property type="molecule type" value="Genomic_DNA"/>
</dbReference>
<keyword evidence="2" id="KW-1185">Reference proteome</keyword>
<dbReference type="Proteomes" id="UP000304912">
    <property type="component" value="Chromosome"/>
</dbReference>
<sequence>MEHPLSCECNTVQGHVLPGATASRVLCYCKDCQAFARYLNAQDTVLNVQGGTHIVQLAASRVVITKGQSHIAAVRLSDRGLIRWYASCCNTPIGNTLPTNQLPFVGLVDNILNQASIPNDFPGKIAVVHTQSAIGHPKPSAHGLPGTMWRFLRIVAKARMSGAYKQSPFFDDDGKPVVDPVVLSDAERKKLKNAGAT</sequence>
<dbReference type="Gene3D" id="3.90.1590.10">
    <property type="entry name" value="glutathione-dependent formaldehyde- activating enzyme (gfa)"/>
    <property type="match status" value="1"/>
</dbReference>
<evidence type="ECO:0000313" key="2">
    <source>
        <dbReference type="Proteomes" id="UP000304912"/>
    </source>
</evidence>
<reference evidence="1 2" key="1">
    <citation type="submission" date="2019-04" db="EMBL/GenBank/DDBJ databases">
        <title>Salinimonas iocasae sp. nov., a halophilic bacterium isolated from the outer tube casing of tubeworms in Okinawa Trough.</title>
        <authorList>
            <person name="Zhang H."/>
            <person name="Wang H."/>
            <person name="Li C."/>
        </authorList>
    </citation>
    <scope>NUCLEOTIDE SEQUENCE [LARGE SCALE GENOMIC DNA]</scope>
    <source>
        <strain evidence="1 2">KX18D6</strain>
    </source>
</reference>
<evidence type="ECO:0000313" key="1">
    <source>
        <dbReference type="EMBL" id="QCZ94710.1"/>
    </source>
</evidence>
<dbReference type="InterPro" id="IPR011057">
    <property type="entry name" value="Mss4-like_sf"/>
</dbReference>
<accession>A0A5B7YHC3</accession>
<organism evidence="1 2">
    <name type="scientific">Salinimonas iocasae</name>
    <dbReference type="NCBI Taxonomy" id="2572577"/>
    <lineage>
        <taxon>Bacteria</taxon>
        <taxon>Pseudomonadati</taxon>
        <taxon>Pseudomonadota</taxon>
        <taxon>Gammaproteobacteria</taxon>
        <taxon>Alteromonadales</taxon>
        <taxon>Alteromonadaceae</taxon>
        <taxon>Alteromonas/Salinimonas group</taxon>
        <taxon>Salinimonas</taxon>
    </lineage>
</organism>
<gene>
    <name evidence="1" type="ORF">FBQ74_15090</name>
</gene>
<name>A0A5B7YHC3_9ALTE</name>
<protein>
    <recommendedName>
        <fullName evidence="3">CENP-V/GFA domain-containing protein</fullName>
    </recommendedName>
</protein>
<dbReference type="KEGG" id="salk:FBQ74_15090"/>
<evidence type="ECO:0008006" key="3">
    <source>
        <dbReference type="Google" id="ProtNLM"/>
    </source>
</evidence>
<dbReference type="Pfam" id="PF19648">
    <property type="entry name" value="DUF6151"/>
    <property type="match status" value="1"/>
</dbReference>
<dbReference type="SUPFAM" id="SSF51316">
    <property type="entry name" value="Mss4-like"/>
    <property type="match status" value="1"/>
</dbReference>
<dbReference type="AlphaFoldDB" id="A0A5B7YHC3"/>
<dbReference type="OrthoDB" id="5500342at2"/>